<evidence type="ECO:0000256" key="1">
    <source>
        <dbReference type="ARBA" id="ARBA00005953"/>
    </source>
</evidence>
<protein>
    <submittedName>
        <fullName evidence="3">Acyl-CoA thioester hydrolase</fullName>
        <ecNumber evidence="3">3.1.2.-</ecNumber>
    </submittedName>
</protein>
<dbReference type="PANTHER" id="PTHR31793">
    <property type="entry name" value="4-HYDROXYBENZOYL-COA THIOESTERASE FAMILY MEMBER"/>
    <property type="match status" value="1"/>
</dbReference>
<organism evidence="3 4">
    <name type="scientific">Brevibacillus fulvus</name>
    <dbReference type="NCBI Taxonomy" id="1125967"/>
    <lineage>
        <taxon>Bacteria</taxon>
        <taxon>Bacillati</taxon>
        <taxon>Bacillota</taxon>
        <taxon>Bacilli</taxon>
        <taxon>Bacillales</taxon>
        <taxon>Paenibacillaceae</taxon>
        <taxon>Brevibacillus</taxon>
    </lineage>
</organism>
<dbReference type="InterPro" id="IPR050563">
    <property type="entry name" value="4-hydroxybenzoyl-CoA_TE"/>
</dbReference>
<dbReference type="AlphaFoldDB" id="A0A938Y0I5"/>
<keyword evidence="4" id="KW-1185">Reference proteome</keyword>
<evidence type="ECO:0000313" key="4">
    <source>
        <dbReference type="Proteomes" id="UP000717624"/>
    </source>
</evidence>
<reference evidence="3" key="1">
    <citation type="submission" date="2021-01" db="EMBL/GenBank/DDBJ databases">
        <title>Genomic Encyclopedia of Type Strains, Phase IV (KMG-IV): sequencing the most valuable type-strain genomes for metagenomic binning, comparative biology and taxonomic classification.</title>
        <authorList>
            <person name="Goeker M."/>
        </authorList>
    </citation>
    <scope>NUCLEOTIDE SEQUENCE</scope>
    <source>
        <strain evidence="3">DSM 25523</strain>
    </source>
</reference>
<dbReference type="PANTHER" id="PTHR31793:SF27">
    <property type="entry name" value="NOVEL THIOESTERASE SUPERFAMILY DOMAIN AND SAPOSIN A-TYPE DOMAIN CONTAINING PROTEIN (0610012H03RIK)"/>
    <property type="match status" value="1"/>
</dbReference>
<comment type="similarity">
    <text evidence="1">Belongs to the 4-hydroxybenzoyl-CoA thioesterase family.</text>
</comment>
<dbReference type="Pfam" id="PF13279">
    <property type="entry name" value="4HBT_2"/>
    <property type="match status" value="1"/>
</dbReference>
<dbReference type="InterPro" id="IPR029069">
    <property type="entry name" value="HotDog_dom_sf"/>
</dbReference>
<dbReference type="PIRSF" id="PIRSF003230">
    <property type="entry name" value="YbgC"/>
    <property type="match status" value="1"/>
</dbReference>
<evidence type="ECO:0000256" key="2">
    <source>
        <dbReference type="ARBA" id="ARBA00022801"/>
    </source>
</evidence>
<accession>A0A938Y0I5</accession>
<dbReference type="RefSeq" id="WP_338028575.1">
    <property type="nucleotide sequence ID" value="NZ_BAABIN010000012.1"/>
</dbReference>
<dbReference type="NCBIfam" id="TIGR00051">
    <property type="entry name" value="YbgC/FadM family acyl-CoA thioesterase"/>
    <property type="match status" value="1"/>
</dbReference>
<dbReference type="InterPro" id="IPR008272">
    <property type="entry name" value="HB-CoA_thioesterase_AS"/>
</dbReference>
<dbReference type="CDD" id="cd00586">
    <property type="entry name" value="4HBT"/>
    <property type="match status" value="1"/>
</dbReference>
<proteinExistence type="inferred from homology"/>
<dbReference type="GO" id="GO:0047617">
    <property type="term" value="F:fatty acyl-CoA hydrolase activity"/>
    <property type="evidence" value="ECO:0007669"/>
    <property type="project" value="TreeGrafter"/>
</dbReference>
<keyword evidence="2 3" id="KW-0378">Hydrolase</keyword>
<dbReference type="EMBL" id="JAFBEB010000014">
    <property type="protein sequence ID" value="MBM7591669.1"/>
    <property type="molecule type" value="Genomic_DNA"/>
</dbReference>
<dbReference type="Proteomes" id="UP000717624">
    <property type="component" value="Unassembled WGS sequence"/>
</dbReference>
<gene>
    <name evidence="3" type="ORF">JOD01_003320</name>
</gene>
<sequence length="142" mass="16709">MDNLKYRTAQIRVRYSETDQMGVVYHANYLSWFEVGRTDFLRASGLSYFELEQKGVLLPVIDAELSFKKPAKYDDVVEIRTSIAELTPVRLQFRYEIYRAADETLLVTGITKHVFANREFKPLRLPKLLPEVYQWLEEQLSI</sequence>
<dbReference type="EC" id="3.1.2.-" evidence="3"/>
<dbReference type="SUPFAM" id="SSF54637">
    <property type="entry name" value="Thioesterase/thiol ester dehydrase-isomerase"/>
    <property type="match status" value="1"/>
</dbReference>
<dbReference type="Gene3D" id="3.10.129.10">
    <property type="entry name" value="Hotdog Thioesterase"/>
    <property type="match status" value="1"/>
</dbReference>
<comment type="caution">
    <text evidence="3">The sequence shown here is derived from an EMBL/GenBank/DDBJ whole genome shotgun (WGS) entry which is preliminary data.</text>
</comment>
<dbReference type="InterPro" id="IPR006684">
    <property type="entry name" value="YbgC/YbaW"/>
</dbReference>
<dbReference type="PROSITE" id="PS01328">
    <property type="entry name" value="4HBCOA_THIOESTERASE"/>
    <property type="match status" value="1"/>
</dbReference>
<name>A0A938Y0I5_9BACL</name>
<evidence type="ECO:0000313" key="3">
    <source>
        <dbReference type="EMBL" id="MBM7591669.1"/>
    </source>
</evidence>